<reference evidence="3 4" key="1">
    <citation type="journal article" date="2017" name="Syst. Appl. Microbiol.">
        <title>Soybeans inoculated with root zone soils of Canadian native legumes harbour diverse and novel Bradyrhizobium spp. that possess agricultural potential.</title>
        <authorList>
            <person name="Bromfield E.S.P."/>
            <person name="Cloutier S."/>
            <person name="Tambong J.T."/>
            <person name="Tran Thi T.V."/>
        </authorList>
    </citation>
    <scope>NUCLEOTIDE SEQUENCE [LARGE SCALE GENOMIC DNA]</scope>
    <source>
        <strain evidence="3 4">39S1MB</strain>
    </source>
</reference>
<protein>
    <submittedName>
        <fullName evidence="3">Flavin reductase</fullName>
    </submittedName>
</protein>
<keyword evidence="1" id="KW-0560">Oxidoreductase</keyword>
<reference evidence="3 4" key="2">
    <citation type="journal article" date="2019" name="Int. J. Syst. Evol. Microbiol.">
        <title>Description and complete genome sequence of Bradyrhizobium amphicarpaeae sp. nov., harbouring photosystem and nitrogen-fixation genes.</title>
        <authorList>
            <person name="Bromfield E.S.P."/>
            <person name="Cloutier S."/>
            <person name="Nguyen H.D.T."/>
        </authorList>
    </citation>
    <scope>NUCLEOTIDE SEQUENCE [LARGE SCALE GENOMIC DNA]</scope>
    <source>
        <strain evidence="3 4">39S1MB</strain>
    </source>
</reference>
<dbReference type="OrthoDB" id="9792858at2"/>
<dbReference type="SUPFAM" id="SSF50475">
    <property type="entry name" value="FMN-binding split barrel"/>
    <property type="match status" value="1"/>
</dbReference>
<dbReference type="GO" id="GO:0010181">
    <property type="term" value="F:FMN binding"/>
    <property type="evidence" value="ECO:0007669"/>
    <property type="project" value="InterPro"/>
</dbReference>
<dbReference type="EMBL" id="CP029426">
    <property type="protein sequence ID" value="AWM04487.1"/>
    <property type="molecule type" value="Genomic_DNA"/>
</dbReference>
<dbReference type="InterPro" id="IPR002563">
    <property type="entry name" value="Flavin_Rdtase-like_dom"/>
</dbReference>
<dbReference type="PANTHER" id="PTHR30466">
    <property type="entry name" value="FLAVIN REDUCTASE"/>
    <property type="match status" value="1"/>
</dbReference>
<evidence type="ECO:0000259" key="2">
    <source>
        <dbReference type="SMART" id="SM00903"/>
    </source>
</evidence>
<evidence type="ECO:0000256" key="1">
    <source>
        <dbReference type="ARBA" id="ARBA00023002"/>
    </source>
</evidence>
<dbReference type="Gene3D" id="2.30.110.10">
    <property type="entry name" value="Electron Transport, Fmn-binding Protein, Chain A"/>
    <property type="match status" value="1"/>
</dbReference>
<keyword evidence="4" id="KW-1185">Reference proteome</keyword>
<dbReference type="SMART" id="SM00903">
    <property type="entry name" value="Flavin_Reduct"/>
    <property type="match status" value="1"/>
</dbReference>
<sequence>MRRMAATVSVITSGSGGLFNGMTATAVCSVSADPPSLLIVVNRANRSHALIERSGAYTVNVLSAEQERLATHFASTPVEPFADVPYSLGSNHCPIIEHCTSYFACLVEQQTGFGTHSIFIGRVVASGSSDSLPLLHQDGKFRS</sequence>
<name>A0A2U8Q2W8_9BRAD</name>
<dbReference type="Pfam" id="PF01613">
    <property type="entry name" value="Flavin_Reduct"/>
    <property type="match status" value="1"/>
</dbReference>
<dbReference type="KEGG" id="brq:CIT40_03720"/>
<accession>A0A2U8Q2W8</accession>
<evidence type="ECO:0000313" key="4">
    <source>
        <dbReference type="Proteomes" id="UP000215884"/>
    </source>
</evidence>
<dbReference type="GO" id="GO:0042602">
    <property type="term" value="F:riboflavin reductase (NADPH) activity"/>
    <property type="evidence" value="ECO:0007669"/>
    <property type="project" value="TreeGrafter"/>
</dbReference>
<dbReference type="InterPro" id="IPR050268">
    <property type="entry name" value="NADH-dep_flavin_reductase"/>
</dbReference>
<dbReference type="InterPro" id="IPR012349">
    <property type="entry name" value="Split_barrel_FMN-bd"/>
</dbReference>
<dbReference type="PANTHER" id="PTHR30466:SF1">
    <property type="entry name" value="FMN REDUCTASE (NADH) RUTF"/>
    <property type="match status" value="1"/>
</dbReference>
<evidence type="ECO:0000313" key="3">
    <source>
        <dbReference type="EMBL" id="AWM04487.1"/>
    </source>
</evidence>
<organism evidence="3 4">
    <name type="scientific">Bradyrhizobium amphicarpaeae</name>
    <dbReference type="NCBI Taxonomy" id="1404768"/>
    <lineage>
        <taxon>Bacteria</taxon>
        <taxon>Pseudomonadati</taxon>
        <taxon>Pseudomonadota</taxon>
        <taxon>Alphaproteobacteria</taxon>
        <taxon>Hyphomicrobiales</taxon>
        <taxon>Nitrobacteraceae</taxon>
        <taxon>Bradyrhizobium</taxon>
    </lineage>
</organism>
<feature type="domain" description="Flavin reductase like" evidence="2">
    <location>
        <begin position="1"/>
        <end position="143"/>
    </location>
</feature>
<proteinExistence type="predicted"/>
<gene>
    <name evidence="3" type="ORF">CIT40_03720</name>
</gene>
<dbReference type="AlphaFoldDB" id="A0A2U8Q2W8"/>
<dbReference type="Proteomes" id="UP000215884">
    <property type="component" value="Chromosome"/>
</dbReference>